<dbReference type="EMBL" id="JBDIML010000011">
    <property type="protein sequence ID" value="MEN2769185.1"/>
    <property type="molecule type" value="Genomic_DNA"/>
</dbReference>
<dbReference type="InterPro" id="IPR026533">
    <property type="entry name" value="NTPase/PRRC1"/>
</dbReference>
<protein>
    <recommendedName>
        <fullName evidence="9">inosine/xanthosine triphosphatase</fullName>
        <ecNumber evidence="9">3.6.1.73</ecNumber>
    </recommendedName>
</protein>
<dbReference type="RefSeq" id="WP_345826679.1">
    <property type="nucleotide sequence ID" value="NZ_JBDIML010000011.1"/>
</dbReference>
<evidence type="ECO:0000256" key="4">
    <source>
        <dbReference type="ARBA" id="ARBA00022741"/>
    </source>
</evidence>
<keyword evidence="7" id="KW-0546">Nucleotide metabolism</keyword>
<dbReference type="Pfam" id="PF01931">
    <property type="entry name" value="NTPase_I-T"/>
    <property type="match status" value="1"/>
</dbReference>
<keyword evidence="3" id="KW-0479">Metal-binding</keyword>
<dbReference type="EC" id="3.6.1.73" evidence="9"/>
<name>A0ABU9XLN5_9BACI</name>
<proteinExistence type="predicted"/>
<dbReference type="Gene3D" id="3.90.950.10">
    <property type="match status" value="1"/>
</dbReference>
<dbReference type="PANTHER" id="PTHR34699">
    <property type="match status" value="1"/>
</dbReference>
<dbReference type="SUPFAM" id="SSF52972">
    <property type="entry name" value="ITPase-like"/>
    <property type="match status" value="1"/>
</dbReference>
<evidence type="ECO:0000256" key="5">
    <source>
        <dbReference type="ARBA" id="ARBA00022801"/>
    </source>
</evidence>
<keyword evidence="6" id="KW-0460">Magnesium</keyword>
<dbReference type="InterPro" id="IPR029001">
    <property type="entry name" value="ITPase-like_fam"/>
</dbReference>
<gene>
    <name evidence="13" type="ORF">ABC228_18580</name>
</gene>
<evidence type="ECO:0000256" key="7">
    <source>
        <dbReference type="ARBA" id="ARBA00023080"/>
    </source>
</evidence>
<keyword evidence="8" id="KW-0464">Manganese</keyword>
<feature type="domain" description="Non-canonical purine NTP phosphatase/PRRC1" evidence="12">
    <location>
        <begin position="6"/>
        <end position="156"/>
    </location>
</feature>
<evidence type="ECO:0000256" key="9">
    <source>
        <dbReference type="ARBA" id="ARBA00038901"/>
    </source>
</evidence>
<keyword evidence="14" id="KW-1185">Reference proteome</keyword>
<dbReference type="NCBIfam" id="NF002850">
    <property type="entry name" value="PRK03114.1"/>
    <property type="match status" value="1"/>
</dbReference>
<evidence type="ECO:0000256" key="6">
    <source>
        <dbReference type="ARBA" id="ARBA00022842"/>
    </source>
</evidence>
<organism evidence="13 14">
    <name type="scientific">Ornithinibacillus xuwenensis</name>
    <dbReference type="NCBI Taxonomy" id="3144668"/>
    <lineage>
        <taxon>Bacteria</taxon>
        <taxon>Bacillati</taxon>
        <taxon>Bacillota</taxon>
        <taxon>Bacilli</taxon>
        <taxon>Bacillales</taxon>
        <taxon>Bacillaceae</taxon>
        <taxon>Ornithinibacillus</taxon>
    </lineage>
</organism>
<comment type="catalytic activity">
    <reaction evidence="10">
        <text>ITP + H2O = IDP + phosphate + H(+)</text>
        <dbReference type="Rhea" id="RHEA:28330"/>
        <dbReference type="ChEBI" id="CHEBI:15377"/>
        <dbReference type="ChEBI" id="CHEBI:15378"/>
        <dbReference type="ChEBI" id="CHEBI:43474"/>
        <dbReference type="ChEBI" id="CHEBI:58280"/>
        <dbReference type="ChEBI" id="CHEBI:61402"/>
        <dbReference type="EC" id="3.6.1.73"/>
    </reaction>
</comment>
<evidence type="ECO:0000313" key="14">
    <source>
        <dbReference type="Proteomes" id="UP001444625"/>
    </source>
</evidence>
<evidence type="ECO:0000256" key="2">
    <source>
        <dbReference type="ARBA" id="ARBA00001946"/>
    </source>
</evidence>
<dbReference type="InterPro" id="IPR050299">
    <property type="entry name" value="YjjX_NTPase"/>
</dbReference>
<comment type="catalytic activity">
    <reaction evidence="11">
        <text>XTP + H2O = XDP + phosphate + H(+)</text>
        <dbReference type="Rhea" id="RHEA:28406"/>
        <dbReference type="ChEBI" id="CHEBI:15377"/>
        <dbReference type="ChEBI" id="CHEBI:15378"/>
        <dbReference type="ChEBI" id="CHEBI:43474"/>
        <dbReference type="ChEBI" id="CHEBI:59884"/>
        <dbReference type="ChEBI" id="CHEBI:61314"/>
        <dbReference type="EC" id="3.6.1.73"/>
    </reaction>
</comment>
<comment type="caution">
    <text evidence="13">The sequence shown here is derived from an EMBL/GenBank/DDBJ whole genome shotgun (WGS) entry which is preliminary data.</text>
</comment>
<evidence type="ECO:0000256" key="10">
    <source>
        <dbReference type="ARBA" id="ARBA00048174"/>
    </source>
</evidence>
<evidence type="ECO:0000256" key="11">
    <source>
        <dbReference type="ARBA" id="ARBA00048781"/>
    </source>
</evidence>
<accession>A0ABU9XLN5</accession>
<evidence type="ECO:0000256" key="3">
    <source>
        <dbReference type="ARBA" id="ARBA00022723"/>
    </source>
</evidence>
<sequence length="173" mass="18832">MKFIVGSKNPTKVNAVKEIFHHEVVVGLDVPSNVSAQPFSDEETMHGAINRAKQCAASEENCFGIGLEGGVMYVDDQLYLCNWGALVSPDGTVYTASGARVVLPKEIELELKQGVELGGIMDRFAKRKGVSKKEGAIGIFTNDLLSRSEMFAQVMTLLKGQLEYSRNNEKCSG</sequence>
<reference evidence="13 14" key="1">
    <citation type="submission" date="2024-05" db="EMBL/GenBank/DDBJ databases">
        <authorList>
            <person name="Haq I."/>
            <person name="Ullah Z."/>
            <person name="Ahmad R."/>
            <person name="Li M."/>
            <person name="Tong Y."/>
        </authorList>
    </citation>
    <scope>NUCLEOTIDE SEQUENCE [LARGE SCALE GENOMIC DNA]</scope>
    <source>
        <strain evidence="13 14">16A2E</strain>
    </source>
</reference>
<dbReference type="Proteomes" id="UP001444625">
    <property type="component" value="Unassembled WGS sequence"/>
</dbReference>
<evidence type="ECO:0000256" key="8">
    <source>
        <dbReference type="ARBA" id="ARBA00023211"/>
    </source>
</evidence>
<evidence type="ECO:0000313" key="13">
    <source>
        <dbReference type="EMBL" id="MEN2769185.1"/>
    </source>
</evidence>
<comment type="cofactor">
    <cofactor evidence="2">
        <name>Mg(2+)</name>
        <dbReference type="ChEBI" id="CHEBI:18420"/>
    </cofactor>
</comment>
<keyword evidence="5" id="KW-0378">Hydrolase</keyword>
<dbReference type="PANTHER" id="PTHR34699:SF2">
    <property type="entry name" value="NON-CANONICAL PURINE NTP PHOSPHATASE_PRRC1 DOMAIN-CONTAINING PROTEIN"/>
    <property type="match status" value="1"/>
</dbReference>
<keyword evidence="4" id="KW-0547">Nucleotide-binding</keyword>
<comment type="cofactor">
    <cofactor evidence="1">
        <name>Mn(2+)</name>
        <dbReference type="ChEBI" id="CHEBI:29035"/>
    </cofactor>
</comment>
<evidence type="ECO:0000259" key="12">
    <source>
        <dbReference type="Pfam" id="PF01931"/>
    </source>
</evidence>
<evidence type="ECO:0000256" key="1">
    <source>
        <dbReference type="ARBA" id="ARBA00001936"/>
    </source>
</evidence>